<dbReference type="AlphaFoldDB" id="E6MIZ5"/>
<dbReference type="EMBL" id="AEQN01000025">
    <property type="protein sequence ID" value="EFV00947.1"/>
    <property type="molecule type" value="Genomic_DNA"/>
</dbReference>
<dbReference type="PROSITE" id="PS00675">
    <property type="entry name" value="SIGMA54_INTERACT_1"/>
    <property type="match status" value="1"/>
</dbReference>
<organism evidence="8 9">
    <name type="scientific">Pseudoramibacter alactolyticus ATCC 23263</name>
    <dbReference type="NCBI Taxonomy" id="887929"/>
    <lineage>
        <taxon>Bacteria</taxon>
        <taxon>Bacillati</taxon>
        <taxon>Bacillota</taxon>
        <taxon>Clostridia</taxon>
        <taxon>Eubacteriales</taxon>
        <taxon>Eubacteriaceae</taxon>
        <taxon>Pseudoramibacter</taxon>
    </lineage>
</organism>
<dbReference type="Pfam" id="PF00158">
    <property type="entry name" value="Sigma54_activat"/>
    <property type="match status" value="1"/>
</dbReference>
<dbReference type="InterPro" id="IPR000014">
    <property type="entry name" value="PAS"/>
</dbReference>
<dbReference type="InterPro" id="IPR002078">
    <property type="entry name" value="Sigma_54_int"/>
</dbReference>
<proteinExistence type="predicted"/>
<keyword evidence="5" id="KW-0804">Transcription</keyword>
<evidence type="ECO:0000259" key="6">
    <source>
        <dbReference type="PROSITE" id="PS50045"/>
    </source>
</evidence>
<evidence type="ECO:0000313" key="8">
    <source>
        <dbReference type="EMBL" id="EFV00947.1"/>
    </source>
</evidence>
<dbReference type="GO" id="GO:0043565">
    <property type="term" value="F:sequence-specific DNA binding"/>
    <property type="evidence" value="ECO:0007669"/>
    <property type="project" value="InterPro"/>
</dbReference>
<dbReference type="SUPFAM" id="SSF46689">
    <property type="entry name" value="Homeodomain-like"/>
    <property type="match status" value="1"/>
</dbReference>
<dbReference type="STRING" id="887929.HMP0721_1980"/>
<dbReference type="HOGENOM" id="CLU_000445_8_1_9"/>
<dbReference type="InterPro" id="IPR027417">
    <property type="entry name" value="P-loop_NTPase"/>
</dbReference>
<evidence type="ECO:0000256" key="2">
    <source>
        <dbReference type="ARBA" id="ARBA00022840"/>
    </source>
</evidence>
<keyword evidence="1" id="KW-0547">Nucleotide-binding</keyword>
<name>E6MIZ5_9FIRM</name>
<accession>E6MIZ5</accession>
<dbReference type="InterPro" id="IPR035965">
    <property type="entry name" value="PAS-like_dom_sf"/>
</dbReference>
<dbReference type="Pfam" id="PF13188">
    <property type="entry name" value="PAS_8"/>
    <property type="match status" value="1"/>
</dbReference>
<dbReference type="InterPro" id="IPR025944">
    <property type="entry name" value="Sigma_54_int_dom_CS"/>
</dbReference>
<dbReference type="PROSITE" id="PS50045">
    <property type="entry name" value="SIGMA54_INTERACT_4"/>
    <property type="match status" value="1"/>
</dbReference>
<feature type="domain" description="PAS" evidence="7">
    <location>
        <begin position="11"/>
        <end position="58"/>
    </location>
</feature>
<dbReference type="RefSeq" id="WP_006599402.1">
    <property type="nucleotide sequence ID" value="NZ_GL622359.1"/>
</dbReference>
<dbReference type="InterPro" id="IPR058031">
    <property type="entry name" value="AAA_lid_NorR"/>
</dbReference>
<comment type="caution">
    <text evidence="8">The sequence shown here is derived from an EMBL/GenBank/DDBJ whole genome shotgun (WGS) entry which is preliminary data.</text>
</comment>
<dbReference type="FunFam" id="3.40.50.300:FF:000006">
    <property type="entry name" value="DNA-binding transcriptional regulator NtrC"/>
    <property type="match status" value="1"/>
</dbReference>
<keyword evidence="4" id="KW-0238">DNA-binding</keyword>
<keyword evidence="9" id="KW-1185">Reference proteome</keyword>
<dbReference type="Gene3D" id="1.10.10.60">
    <property type="entry name" value="Homeodomain-like"/>
    <property type="match status" value="1"/>
</dbReference>
<dbReference type="SUPFAM" id="SSF55785">
    <property type="entry name" value="PYP-like sensor domain (PAS domain)"/>
    <property type="match status" value="1"/>
</dbReference>
<dbReference type="GO" id="GO:0005524">
    <property type="term" value="F:ATP binding"/>
    <property type="evidence" value="ECO:0007669"/>
    <property type="project" value="UniProtKB-KW"/>
</dbReference>
<feature type="domain" description="Sigma-54 factor interaction" evidence="6">
    <location>
        <begin position="151"/>
        <end position="377"/>
    </location>
</feature>
<dbReference type="InterPro" id="IPR025662">
    <property type="entry name" value="Sigma_54_int_dom_ATP-bd_1"/>
</dbReference>
<dbReference type="eggNOG" id="COG3829">
    <property type="taxonomic scope" value="Bacteria"/>
</dbReference>
<dbReference type="SUPFAM" id="SSF52540">
    <property type="entry name" value="P-loop containing nucleoside triphosphate hydrolases"/>
    <property type="match status" value="1"/>
</dbReference>
<dbReference type="InterPro" id="IPR009057">
    <property type="entry name" value="Homeodomain-like_sf"/>
</dbReference>
<dbReference type="Proteomes" id="UP000004754">
    <property type="component" value="Unassembled WGS sequence"/>
</dbReference>
<dbReference type="SMART" id="SM00382">
    <property type="entry name" value="AAA"/>
    <property type="match status" value="1"/>
</dbReference>
<evidence type="ECO:0000256" key="3">
    <source>
        <dbReference type="ARBA" id="ARBA00023015"/>
    </source>
</evidence>
<dbReference type="Gene3D" id="3.40.50.300">
    <property type="entry name" value="P-loop containing nucleotide triphosphate hydrolases"/>
    <property type="match status" value="1"/>
</dbReference>
<evidence type="ECO:0000259" key="7">
    <source>
        <dbReference type="PROSITE" id="PS50112"/>
    </source>
</evidence>
<protein>
    <submittedName>
        <fullName evidence="8">Sigma-54 interaction domain protein</fullName>
    </submittedName>
</protein>
<dbReference type="PROSITE" id="PS50112">
    <property type="entry name" value="PAS"/>
    <property type="match status" value="1"/>
</dbReference>
<dbReference type="Pfam" id="PF02954">
    <property type="entry name" value="HTH_8"/>
    <property type="match status" value="1"/>
</dbReference>
<dbReference type="GO" id="GO:0006355">
    <property type="term" value="P:regulation of DNA-templated transcription"/>
    <property type="evidence" value="ECO:0007669"/>
    <property type="project" value="InterPro"/>
</dbReference>
<dbReference type="Gene3D" id="1.10.8.60">
    <property type="match status" value="1"/>
</dbReference>
<evidence type="ECO:0000256" key="4">
    <source>
        <dbReference type="ARBA" id="ARBA00023125"/>
    </source>
</evidence>
<evidence type="ECO:0000313" key="9">
    <source>
        <dbReference type="Proteomes" id="UP000004754"/>
    </source>
</evidence>
<reference evidence="8 9" key="1">
    <citation type="submission" date="2010-12" db="EMBL/GenBank/DDBJ databases">
        <authorList>
            <person name="Muzny D."/>
            <person name="Qin X."/>
            <person name="Deng J."/>
            <person name="Jiang H."/>
            <person name="Liu Y."/>
            <person name="Qu J."/>
            <person name="Song X.-Z."/>
            <person name="Zhang L."/>
            <person name="Thornton R."/>
            <person name="Coyle M."/>
            <person name="Francisco L."/>
            <person name="Jackson L."/>
            <person name="Javaid M."/>
            <person name="Korchina V."/>
            <person name="Kovar C."/>
            <person name="Mata R."/>
            <person name="Mathew T."/>
            <person name="Ngo R."/>
            <person name="Nguyen L."/>
            <person name="Nguyen N."/>
            <person name="Okwuonu G."/>
            <person name="Ongeri F."/>
            <person name="Pham C."/>
            <person name="Simmons D."/>
            <person name="Wilczek-Boney K."/>
            <person name="Hale W."/>
            <person name="Jakkamsetti A."/>
            <person name="Pham P."/>
            <person name="Ruth R."/>
            <person name="San Lucas F."/>
            <person name="Warren J."/>
            <person name="Zhang J."/>
            <person name="Zhao Z."/>
            <person name="Zhou C."/>
            <person name="Zhu D."/>
            <person name="Lee S."/>
            <person name="Bess C."/>
            <person name="Blankenburg K."/>
            <person name="Forbes L."/>
            <person name="Fu Q."/>
            <person name="Gubbala S."/>
            <person name="Hirani K."/>
            <person name="Jayaseelan J.C."/>
            <person name="Lara F."/>
            <person name="Munidasa M."/>
            <person name="Palculict T."/>
            <person name="Patil S."/>
            <person name="Pu L.-L."/>
            <person name="Saada N."/>
            <person name="Tang L."/>
            <person name="Weissenberger G."/>
            <person name="Zhu Y."/>
            <person name="Hemphill L."/>
            <person name="Shang Y."/>
            <person name="Youmans B."/>
            <person name="Ayvaz T."/>
            <person name="Ross M."/>
            <person name="Santibanez J."/>
            <person name="Aqrawi P."/>
            <person name="Gross S."/>
            <person name="Joshi V."/>
            <person name="Fowler G."/>
            <person name="Nazareth L."/>
            <person name="Reid J."/>
            <person name="Worley K."/>
            <person name="Petrosino J."/>
            <person name="Highlander S."/>
            <person name="Gibbs R."/>
        </authorList>
    </citation>
    <scope>NUCLEOTIDE SEQUENCE [LARGE SCALE GENOMIC DNA]</scope>
    <source>
        <strain evidence="8 9">ATCC 23263</strain>
    </source>
</reference>
<dbReference type="PANTHER" id="PTHR32071">
    <property type="entry name" value="TRANSCRIPTIONAL REGULATORY PROTEIN"/>
    <property type="match status" value="1"/>
</dbReference>
<evidence type="ECO:0000256" key="5">
    <source>
        <dbReference type="ARBA" id="ARBA00023163"/>
    </source>
</evidence>
<dbReference type="InterPro" id="IPR003593">
    <property type="entry name" value="AAA+_ATPase"/>
</dbReference>
<keyword evidence="2" id="KW-0067">ATP-binding</keyword>
<gene>
    <name evidence="8" type="ORF">HMP0721_1980</name>
</gene>
<evidence type="ECO:0000256" key="1">
    <source>
        <dbReference type="ARBA" id="ARBA00022741"/>
    </source>
</evidence>
<dbReference type="PANTHER" id="PTHR32071:SF57">
    <property type="entry name" value="C4-DICARBOXYLATE TRANSPORT TRANSCRIPTIONAL REGULATORY PROTEIN DCTD"/>
    <property type="match status" value="1"/>
</dbReference>
<dbReference type="InterPro" id="IPR002197">
    <property type="entry name" value="HTH_Fis"/>
</dbReference>
<dbReference type="OrthoDB" id="9803970at2"/>
<dbReference type="CDD" id="cd00009">
    <property type="entry name" value="AAA"/>
    <property type="match status" value="1"/>
</dbReference>
<dbReference type="PROSITE" id="PS00688">
    <property type="entry name" value="SIGMA54_INTERACT_3"/>
    <property type="match status" value="1"/>
</dbReference>
<keyword evidence="3" id="KW-0805">Transcription regulation</keyword>
<sequence>MIPEELKRLFASALFNEIMDSIEDVVMIIDATTKVIFVNQSYERVFKVPRRKILGKQLDEIEGSNACAIQAMKTGDPVKHQTEFLKSMKIDSQGVSYPLKYNGQIIGGVSIFNNVANYLGIYSKLRRSLEMNRYLSERLSAYVEDLPSREFITVNRQMKLILGLAIKVAASDSTVLIRGESGTGKEIIARMIHANSPRKDEEFVTVNCAAIPDNLLESELFGYVGGAFTGANKEGKAGKFELAQNGTIFLDEIGDMDMNMQVKLLRVLQEREVERIGGAAPIPLNIRIIAATNQDLEKLILDGKFREDLYYRLNVVEIRTTPLRDRREDIPILITHFIKKFTDDHYVVTPSVIDILTHYDWPGNVRELQNVIERACILSSEKIIDVFALPNRLISEELKKDEGGTEFGSDGNKDDAFNLRRRTAALEKRLICQALRQCQNKSEAIEKLGISRSAFYQKLKQYGIDEQWF</sequence>
<dbReference type="PROSITE" id="PS00676">
    <property type="entry name" value="SIGMA54_INTERACT_2"/>
    <property type="match status" value="1"/>
</dbReference>
<dbReference type="InterPro" id="IPR025943">
    <property type="entry name" value="Sigma_54_int_dom_ATP-bd_2"/>
</dbReference>
<dbReference type="Gene3D" id="3.30.450.20">
    <property type="entry name" value="PAS domain"/>
    <property type="match status" value="1"/>
</dbReference>
<dbReference type="Pfam" id="PF25601">
    <property type="entry name" value="AAA_lid_14"/>
    <property type="match status" value="1"/>
</dbReference>